<dbReference type="Proteomes" id="UP000016665">
    <property type="component" value="Unplaced"/>
</dbReference>
<name>A0A803VQF8_FICAL</name>
<evidence type="ECO:0000313" key="3">
    <source>
        <dbReference type="Proteomes" id="UP000016665"/>
    </source>
</evidence>
<protein>
    <recommendedName>
        <fullName evidence="4">Secreted protein</fullName>
    </recommendedName>
</protein>
<keyword evidence="1" id="KW-0732">Signal</keyword>
<evidence type="ECO:0008006" key="4">
    <source>
        <dbReference type="Google" id="ProtNLM"/>
    </source>
</evidence>
<reference evidence="2" key="1">
    <citation type="submission" date="2025-08" db="UniProtKB">
        <authorList>
            <consortium name="Ensembl"/>
        </authorList>
    </citation>
    <scope>IDENTIFICATION</scope>
</reference>
<sequence length="100" mass="10545">MSWDFSVILGLFFSGVCCHTSPLPFPPADPSVSPVSPSPWLPALLCDGFLPQELSGHVVATDLVPNGGWISTSSWCCWNPSPSAGSPPAARWSTSAWSSL</sequence>
<dbReference type="Ensembl" id="ENSFALT00000032340.1">
    <property type="protein sequence ID" value="ENSFALP00000024964.1"/>
    <property type="gene ID" value="ENSFALG00000026280.1"/>
</dbReference>
<reference evidence="2" key="2">
    <citation type="submission" date="2025-09" db="UniProtKB">
        <authorList>
            <consortium name="Ensembl"/>
        </authorList>
    </citation>
    <scope>IDENTIFICATION</scope>
</reference>
<dbReference type="AlphaFoldDB" id="A0A803VQF8"/>
<accession>A0A803VQF8</accession>
<keyword evidence="3" id="KW-1185">Reference proteome</keyword>
<proteinExistence type="predicted"/>
<feature type="signal peptide" evidence="1">
    <location>
        <begin position="1"/>
        <end position="18"/>
    </location>
</feature>
<organism evidence="2 3">
    <name type="scientific">Ficedula albicollis</name>
    <name type="common">Collared flycatcher</name>
    <name type="synonym">Muscicapa albicollis</name>
    <dbReference type="NCBI Taxonomy" id="59894"/>
    <lineage>
        <taxon>Eukaryota</taxon>
        <taxon>Metazoa</taxon>
        <taxon>Chordata</taxon>
        <taxon>Craniata</taxon>
        <taxon>Vertebrata</taxon>
        <taxon>Euteleostomi</taxon>
        <taxon>Archelosauria</taxon>
        <taxon>Archosauria</taxon>
        <taxon>Dinosauria</taxon>
        <taxon>Saurischia</taxon>
        <taxon>Theropoda</taxon>
        <taxon>Coelurosauria</taxon>
        <taxon>Aves</taxon>
        <taxon>Neognathae</taxon>
        <taxon>Neoaves</taxon>
        <taxon>Telluraves</taxon>
        <taxon>Australaves</taxon>
        <taxon>Passeriformes</taxon>
        <taxon>Muscicapidae</taxon>
        <taxon>Ficedula</taxon>
    </lineage>
</organism>
<evidence type="ECO:0000256" key="1">
    <source>
        <dbReference type="SAM" id="SignalP"/>
    </source>
</evidence>
<feature type="chain" id="PRO_5032727230" description="Secreted protein" evidence="1">
    <location>
        <begin position="19"/>
        <end position="100"/>
    </location>
</feature>
<evidence type="ECO:0000313" key="2">
    <source>
        <dbReference type="Ensembl" id="ENSFALP00000024964.1"/>
    </source>
</evidence>